<evidence type="ECO:0000313" key="1">
    <source>
        <dbReference type="EMBL" id="OKL49297.1"/>
    </source>
</evidence>
<organism evidence="1 2">
    <name type="scientific">Boudabousia marimammalium</name>
    <dbReference type="NCBI Taxonomy" id="156892"/>
    <lineage>
        <taxon>Bacteria</taxon>
        <taxon>Bacillati</taxon>
        <taxon>Actinomycetota</taxon>
        <taxon>Actinomycetes</taxon>
        <taxon>Actinomycetales</taxon>
        <taxon>Actinomycetaceae</taxon>
        <taxon>Boudabousia</taxon>
    </lineage>
</organism>
<keyword evidence="2" id="KW-1185">Reference proteome</keyword>
<sequence length="128" mass="14361">MNPITTARETIAAALSNLPATVYTTDPRRPNVPAIIVHSDGMESEPESFAHPYAWRFRIRIIHRASETAHNALDKLAWECFEKLTEMDEIAEIEGISAPYTLVISDNQAYPAIDIIVTYNLELFGNSE</sequence>
<proteinExistence type="predicted"/>
<dbReference type="AlphaFoldDB" id="A0A1Q5PP42"/>
<comment type="caution">
    <text evidence="1">The sequence shown here is derived from an EMBL/GenBank/DDBJ whole genome shotgun (WGS) entry which is preliminary data.</text>
</comment>
<dbReference type="EMBL" id="MPDM01000004">
    <property type="protein sequence ID" value="OKL49297.1"/>
    <property type="molecule type" value="Genomic_DNA"/>
</dbReference>
<name>A0A1Q5PP42_9ACTO</name>
<evidence type="ECO:0000313" key="2">
    <source>
        <dbReference type="Proteomes" id="UP000186465"/>
    </source>
</evidence>
<reference evidence="2" key="1">
    <citation type="submission" date="2016-11" db="EMBL/GenBank/DDBJ databases">
        <title>Actinomyces gypaetusis sp. nov. isolated from Gypaetus barbatus in Qinghai Tibet Plateau China.</title>
        <authorList>
            <person name="Meng X."/>
        </authorList>
    </citation>
    <scope>NUCLEOTIDE SEQUENCE [LARGE SCALE GENOMIC DNA]</scope>
    <source>
        <strain evidence="2">DSM 15383</strain>
    </source>
</reference>
<protein>
    <submittedName>
        <fullName evidence="1">Uncharacterized protein</fullName>
    </submittedName>
</protein>
<dbReference type="RefSeq" id="WP_075361537.1">
    <property type="nucleotide sequence ID" value="NZ_MPDM01000004.1"/>
</dbReference>
<gene>
    <name evidence="1" type="ORF">BM477_04765</name>
</gene>
<dbReference type="Proteomes" id="UP000186465">
    <property type="component" value="Unassembled WGS sequence"/>
</dbReference>
<accession>A0A1Q5PP42</accession>
<dbReference type="STRING" id="156892.BM477_04765"/>